<gene>
    <name evidence="2" type="ORF">GW587_30605</name>
</gene>
<name>A0ABX0FW44_9BURK</name>
<proteinExistence type="predicted"/>
<protein>
    <submittedName>
        <fullName evidence="2">DDE transposase</fullName>
    </submittedName>
</protein>
<feature type="domain" description="Transposase IS4 N-terminal" evidence="1">
    <location>
        <begin position="20"/>
        <end position="81"/>
    </location>
</feature>
<evidence type="ECO:0000313" key="3">
    <source>
        <dbReference type="Proteomes" id="UP000666369"/>
    </source>
</evidence>
<dbReference type="Proteomes" id="UP000666369">
    <property type="component" value="Unassembled WGS sequence"/>
</dbReference>
<dbReference type="RefSeq" id="WP_207393713.1">
    <property type="nucleotide sequence ID" value="NZ_JAADJT010000027.1"/>
</dbReference>
<dbReference type="InterPro" id="IPR024473">
    <property type="entry name" value="Transposases_IS4_N"/>
</dbReference>
<keyword evidence="3" id="KW-1185">Reference proteome</keyword>
<dbReference type="EMBL" id="JAADJT010000027">
    <property type="protein sequence ID" value="NGZ88590.1"/>
    <property type="molecule type" value="Genomic_DNA"/>
</dbReference>
<sequence>MIDDALHFLANGLESPDWRRLGQHLPFEWIEEAVVCTHAVSIRHRRLPAEQVVWLVVALALYRHKSIGEVLDDLGLALPDKEQ</sequence>
<reference evidence="3" key="1">
    <citation type="submission" date="2023-07" db="EMBL/GenBank/DDBJ databases">
        <title>Duganella aceri sp. nov., isolated from tree sap.</title>
        <authorList>
            <person name="Kim I.S."/>
        </authorList>
    </citation>
    <scope>NUCLEOTIDE SEQUENCE [LARGE SCALE GENOMIC DNA]</scope>
    <source>
        <strain evidence="3">SAP-35</strain>
    </source>
</reference>
<evidence type="ECO:0000259" key="1">
    <source>
        <dbReference type="Pfam" id="PF13006"/>
    </source>
</evidence>
<comment type="caution">
    <text evidence="2">The sequence shown here is derived from an EMBL/GenBank/DDBJ whole genome shotgun (WGS) entry which is preliminary data.</text>
</comment>
<feature type="non-terminal residue" evidence="2">
    <location>
        <position position="83"/>
    </location>
</feature>
<organism evidence="2 3">
    <name type="scientific">Duganella aceris</name>
    <dbReference type="NCBI Taxonomy" id="2703883"/>
    <lineage>
        <taxon>Bacteria</taxon>
        <taxon>Pseudomonadati</taxon>
        <taxon>Pseudomonadota</taxon>
        <taxon>Betaproteobacteria</taxon>
        <taxon>Burkholderiales</taxon>
        <taxon>Oxalobacteraceae</taxon>
        <taxon>Telluria group</taxon>
        <taxon>Duganella</taxon>
    </lineage>
</organism>
<accession>A0ABX0FW44</accession>
<dbReference type="Pfam" id="PF13006">
    <property type="entry name" value="Nterm_IS4"/>
    <property type="match status" value="1"/>
</dbReference>
<evidence type="ECO:0000313" key="2">
    <source>
        <dbReference type="EMBL" id="NGZ88590.1"/>
    </source>
</evidence>